<evidence type="ECO:0000313" key="2">
    <source>
        <dbReference type="EMBL" id="CDW74568.1"/>
    </source>
</evidence>
<reference evidence="2 3" key="1">
    <citation type="submission" date="2014-06" db="EMBL/GenBank/DDBJ databases">
        <authorList>
            <person name="Swart Estienne"/>
        </authorList>
    </citation>
    <scope>NUCLEOTIDE SEQUENCE [LARGE SCALE GENOMIC DNA]</scope>
    <source>
        <strain evidence="2 3">130c</strain>
    </source>
</reference>
<name>A0A077ZZC0_STYLE</name>
<dbReference type="EMBL" id="CCKQ01003451">
    <property type="protein sequence ID" value="CDW74568.1"/>
    <property type="molecule type" value="Genomic_DNA"/>
</dbReference>
<evidence type="ECO:0000313" key="3">
    <source>
        <dbReference type="Proteomes" id="UP000039865"/>
    </source>
</evidence>
<evidence type="ECO:0000256" key="1">
    <source>
        <dbReference type="SAM" id="Phobius"/>
    </source>
</evidence>
<dbReference type="Proteomes" id="UP000039865">
    <property type="component" value="Unassembled WGS sequence"/>
</dbReference>
<gene>
    <name evidence="2" type="primary">Contig4698.g5020</name>
    <name evidence="2" type="ORF">STYLEM_3548</name>
</gene>
<accession>A0A077ZZC0</accession>
<feature type="transmembrane region" description="Helical" evidence="1">
    <location>
        <begin position="92"/>
        <end position="113"/>
    </location>
</feature>
<dbReference type="InParanoid" id="A0A077ZZC0"/>
<keyword evidence="1" id="KW-0472">Membrane</keyword>
<organism evidence="2 3">
    <name type="scientific">Stylonychia lemnae</name>
    <name type="common">Ciliate</name>
    <dbReference type="NCBI Taxonomy" id="5949"/>
    <lineage>
        <taxon>Eukaryota</taxon>
        <taxon>Sar</taxon>
        <taxon>Alveolata</taxon>
        <taxon>Ciliophora</taxon>
        <taxon>Intramacronucleata</taxon>
        <taxon>Spirotrichea</taxon>
        <taxon>Stichotrichia</taxon>
        <taxon>Sporadotrichida</taxon>
        <taxon>Oxytrichidae</taxon>
        <taxon>Stylonychinae</taxon>
        <taxon>Stylonychia</taxon>
    </lineage>
</organism>
<proteinExistence type="predicted"/>
<keyword evidence="3" id="KW-1185">Reference proteome</keyword>
<keyword evidence="1" id="KW-1133">Transmembrane helix</keyword>
<feature type="transmembrane region" description="Helical" evidence="1">
    <location>
        <begin position="12"/>
        <end position="30"/>
    </location>
</feature>
<protein>
    <recommendedName>
        <fullName evidence="4">Transmembrane protein</fullName>
    </recommendedName>
</protein>
<feature type="transmembrane region" description="Helical" evidence="1">
    <location>
        <begin position="152"/>
        <end position="176"/>
    </location>
</feature>
<sequence length="180" mass="20619">MGKWSDSPRVGLFGLLTYGAIFGLFFHYTYNVEVKNTCTAIDSSDTASYKDGDVDASQKFQTVLMMYTWTFFIGIIREFLRTTNDKLNSDIVKGVINFFFLAELVQLAALIMMHVYRLQHSGKVCAGDYLNDDEFEKADEGNLYLISRGKFLWGWLILNWTILGLCGCLNITIFMCKKFQ</sequence>
<evidence type="ECO:0008006" key="4">
    <source>
        <dbReference type="Google" id="ProtNLM"/>
    </source>
</evidence>
<dbReference type="AlphaFoldDB" id="A0A077ZZC0"/>
<keyword evidence="1" id="KW-0812">Transmembrane</keyword>